<evidence type="ECO:0000313" key="1">
    <source>
        <dbReference type="EMBL" id="KKN51431.1"/>
    </source>
</evidence>
<gene>
    <name evidence="1" type="ORF">LCGC14_0622470</name>
</gene>
<dbReference type="EMBL" id="LAZR01001063">
    <property type="protein sequence ID" value="KKN51431.1"/>
    <property type="molecule type" value="Genomic_DNA"/>
</dbReference>
<accession>A0A0F9TQQ4</accession>
<reference evidence="1" key="1">
    <citation type="journal article" date="2015" name="Nature">
        <title>Complex archaea that bridge the gap between prokaryotes and eukaryotes.</title>
        <authorList>
            <person name="Spang A."/>
            <person name="Saw J.H."/>
            <person name="Jorgensen S.L."/>
            <person name="Zaremba-Niedzwiedzka K."/>
            <person name="Martijn J."/>
            <person name="Lind A.E."/>
            <person name="van Eijk R."/>
            <person name="Schleper C."/>
            <person name="Guy L."/>
            <person name="Ettema T.J."/>
        </authorList>
    </citation>
    <scope>NUCLEOTIDE SEQUENCE</scope>
</reference>
<organism evidence="1">
    <name type="scientific">marine sediment metagenome</name>
    <dbReference type="NCBI Taxonomy" id="412755"/>
    <lineage>
        <taxon>unclassified sequences</taxon>
        <taxon>metagenomes</taxon>
        <taxon>ecological metagenomes</taxon>
    </lineage>
</organism>
<dbReference type="AlphaFoldDB" id="A0A0F9TQQ4"/>
<proteinExistence type="predicted"/>
<name>A0A0F9TQQ4_9ZZZZ</name>
<comment type="caution">
    <text evidence="1">The sequence shown here is derived from an EMBL/GenBank/DDBJ whole genome shotgun (WGS) entry which is preliminary data.</text>
</comment>
<protein>
    <submittedName>
        <fullName evidence="1">Uncharacterized protein</fullName>
    </submittedName>
</protein>
<sequence length="38" mass="4329">MGKHILTCKCGRKHDISELFGAAVMDWVEKNELEVPDK</sequence>